<feature type="compositionally biased region" description="Basic and acidic residues" evidence="1">
    <location>
        <begin position="44"/>
        <end position="62"/>
    </location>
</feature>
<evidence type="ECO:0000313" key="3">
    <source>
        <dbReference type="Proteomes" id="UP000539313"/>
    </source>
</evidence>
<dbReference type="RefSeq" id="WP_182705437.1">
    <property type="nucleotide sequence ID" value="NZ_JACJII010000001.1"/>
</dbReference>
<evidence type="ECO:0000256" key="1">
    <source>
        <dbReference type="SAM" id="MobiDB-lite"/>
    </source>
</evidence>
<name>A0A7W3R8X4_9ACTN</name>
<accession>A0A7W3R8X4</accession>
<feature type="region of interest" description="Disordered" evidence="1">
    <location>
        <begin position="37"/>
        <end position="62"/>
    </location>
</feature>
<reference evidence="2 3" key="1">
    <citation type="submission" date="2020-08" db="EMBL/GenBank/DDBJ databases">
        <title>Sequencing the genomes of 1000 actinobacteria strains.</title>
        <authorList>
            <person name="Klenk H.-P."/>
        </authorList>
    </citation>
    <scope>NUCLEOTIDE SEQUENCE [LARGE SCALE GENOMIC DNA]</scope>
    <source>
        <strain evidence="2 3">DSM 45823</strain>
    </source>
</reference>
<dbReference type="Proteomes" id="UP000539313">
    <property type="component" value="Unassembled WGS sequence"/>
</dbReference>
<keyword evidence="3" id="KW-1185">Reference proteome</keyword>
<evidence type="ECO:0000313" key="2">
    <source>
        <dbReference type="EMBL" id="MBA9003765.1"/>
    </source>
</evidence>
<dbReference type="AlphaFoldDB" id="A0A7W3R8X4"/>
<sequence length="62" mass="6768">MISPAVDTLFPVLVEPSSDGTGGWTATCRNPRCEDAPHVIARRGTPEEAQRAADPHRKEVNR</sequence>
<protein>
    <submittedName>
        <fullName evidence="2">Uncharacterized protein</fullName>
    </submittedName>
</protein>
<comment type="caution">
    <text evidence="2">The sequence shown here is derived from an EMBL/GenBank/DDBJ whole genome shotgun (WGS) entry which is preliminary data.</text>
</comment>
<dbReference type="EMBL" id="JACJII010000001">
    <property type="protein sequence ID" value="MBA9003765.1"/>
    <property type="molecule type" value="Genomic_DNA"/>
</dbReference>
<organism evidence="2 3">
    <name type="scientific">Thermomonospora cellulosilytica</name>
    <dbReference type="NCBI Taxonomy" id="1411118"/>
    <lineage>
        <taxon>Bacteria</taxon>
        <taxon>Bacillati</taxon>
        <taxon>Actinomycetota</taxon>
        <taxon>Actinomycetes</taxon>
        <taxon>Streptosporangiales</taxon>
        <taxon>Thermomonosporaceae</taxon>
        <taxon>Thermomonospora</taxon>
    </lineage>
</organism>
<gene>
    <name evidence="2" type="ORF">HNR21_002647</name>
</gene>
<proteinExistence type="predicted"/>